<evidence type="ECO:0000313" key="4">
    <source>
        <dbReference type="Proteomes" id="UP000199615"/>
    </source>
</evidence>
<evidence type="ECO:0000313" key="3">
    <source>
        <dbReference type="EMBL" id="SEP27920.1"/>
    </source>
</evidence>
<evidence type="ECO:0000259" key="2">
    <source>
        <dbReference type="Pfam" id="PF02517"/>
    </source>
</evidence>
<dbReference type="Pfam" id="PF02517">
    <property type="entry name" value="Rce1-like"/>
    <property type="match status" value="1"/>
</dbReference>
<organism evidence="3 4">
    <name type="scientific">Rhodopseudomonas pseudopalustris</name>
    <dbReference type="NCBI Taxonomy" id="1513892"/>
    <lineage>
        <taxon>Bacteria</taxon>
        <taxon>Pseudomonadati</taxon>
        <taxon>Pseudomonadota</taxon>
        <taxon>Alphaproteobacteria</taxon>
        <taxon>Hyphomicrobiales</taxon>
        <taxon>Nitrobacteraceae</taxon>
        <taxon>Rhodopseudomonas</taxon>
    </lineage>
</organism>
<keyword evidence="1" id="KW-1133">Transmembrane helix</keyword>
<dbReference type="AlphaFoldDB" id="A0A1H8WJR9"/>
<keyword evidence="4" id="KW-1185">Reference proteome</keyword>
<dbReference type="GO" id="GO:0004175">
    <property type="term" value="F:endopeptidase activity"/>
    <property type="evidence" value="ECO:0007669"/>
    <property type="project" value="UniProtKB-ARBA"/>
</dbReference>
<dbReference type="GO" id="GO:0080120">
    <property type="term" value="P:CAAX-box protein maturation"/>
    <property type="evidence" value="ECO:0007669"/>
    <property type="project" value="UniProtKB-ARBA"/>
</dbReference>
<feature type="transmembrane region" description="Helical" evidence="1">
    <location>
        <begin position="93"/>
        <end position="112"/>
    </location>
</feature>
<dbReference type="InterPro" id="IPR003675">
    <property type="entry name" value="Rce1/LyrA-like_dom"/>
</dbReference>
<keyword evidence="1" id="KW-0472">Membrane</keyword>
<keyword evidence="1" id="KW-0812">Transmembrane</keyword>
<reference evidence="4" key="1">
    <citation type="submission" date="2016-10" db="EMBL/GenBank/DDBJ databases">
        <authorList>
            <person name="Varghese N."/>
            <person name="Submissions S."/>
        </authorList>
    </citation>
    <scope>NUCLEOTIDE SEQUENCE [LARGE SCALE GENOMIC DNA]</scope>
    <source>
        <strain evidence="4">DSM 123</strain>
    </source>
</reference>
<dbReference type="Proteomes" id="UP000199615">
    <property type="component" value="Unassembled WGS sequence"/>
</dbReference>
<feature type="domain" description="CAAX prenyl protease 2/Lysostaphin resistance protein A-like" evidence="2">
    <location>
        <begin position="125"/>
        <end position="214"/>
    </location>
</feature>
<accession>A0A1H8WJR9</accession>
<sequence length="224" mass="24211">MIAANANDCRMTVLQHQRPPPTDIPACADTWRLAPLAGLALLLAAPGIAIHLGLLPFAYRVHALLLVSGLCIGLCVWAGVSFSELGFGKPHQWSHWLGCAAVTLAIAAVMLLQTQMFTFEAKPPAWLSFAPFYVLVSSPCQEVVCRSIPKLITDRLQRGGWAYVLYSAAMFSLIHLCYGDPALLLNTFLLGLVWGAAYLWMANIWPLIVSHAAIGTLAFALGLA</sequence>
<name>A0A1H8WJR9_9BRAD</name>
<feature type="transmembrane region" description="Helical" evidence="1">
    <location>
        <begin position="61"/>
        <end position="81"/>
    </location>
</feature>
<feature type="transmembrane region" description="Helical" evidence="1">
    <location>
        <begin position="33"/>
        <end position="54"/>
    </location>
</feature>
<gene>
    <name evidence="3" type="ORF">SAMN05444123_112162</name>
</gene>
<protein>
    <recommendedName>
        <fullName evidence="2">CAAX prenyl protease 2/Lysostaphin resistance protein A-like domain-containing protein</fullName>
    </recommendedName>
</protein>
<evidence type="ECO:0000256" key="1">
    <source>
        <dbReference type="SAM" id="Phobius"/>
    </source>
</evidence>
<feature type="transmembrane region" description="Helical" evidence="1">
    <location>
        <begin position="198"/>
        <end position="223"/>
    </location>
</feature>
<feature type="transmembrane region" description="Helical" evidence="1">
    <location>
        <begin position="160"/>
        <end position="178"/>
    </location>
</feature>
<proteinExistence type="predicted"/>
<dbReference type="EMBL" id="FODT01000012">
    <property type="protein sequence ID" value="SEP27920.1"/>
    <property type="molecule type" value="Genomic_DNA"/>
</dbReference>